<feature type="non-terminal residue" evidence="2">
    <location>
        <position position="112"/>
    </location>
</feature>
<evidence type="ECO:0000313" key="2">
    <source>
        <dbReference type="EMBL" id="SVD08319.1"/>
    </source>
</evidence>
<evidence type="ECO:0000259" key="1">
    <source>
        <dbReference type="Pfam" id="PF04613"/>
    </source>
</evidence>
<accession>A0A382SEN3</accession>
<name>A0A382SEN3_9ZZZZ</name>
<gene>
    <name evidence="2" type="ORF">METZ01_LOCUS361173</name>
</gene>
<sequence>MYTISQIAETINGNIDGNPELPIMGVCDLKQSRSGYLSYIISEKFEDLFQQSKARAILVSNDFNIDRGNKTLIYVDDPAISIIDVIKLFHPEEPPLENIHSSAIISPTAKIG</sequence>
<dbReference type="GO" id="GO:0009245">
    <property type="term" value="P:lipid A biosynthetic process"/>
    <property type="evidence" value="ECO:0007669"/>
    <property type="project" value="InterPro"/>
</dbReference>
<dbReference type="GO" id="GO:0016747">
    <property type="term" value="F:acyltransferase activity, transferring groups other than amino-acyl groups"/>
    <property type="evidence" value="ECO:0007669"/>
    <property type="project" value="InterPro"/>
</dbReference>
<dbReference type="GO" id="GO:0016020">
    <property type="term" value="C:membrane"/>
    <property type="evidence" value="ECO:0007669"/>
    <property type="project" value="GOC"/>
</dbReference>
<protein>
    <recommendedName>
        <fullName evidence="1">UDP-3-O-[3-hydroxymyristoyl] glucosamine N-acyltransferase non-repeat region domain-containing protein</fullName>
    </recommendedName>
</protein>
<dbReference type="Pfam" id="PF04613">
    <property type="entry name" value="LpxD"/>
    <property type="match status" value="1"/>
</dbReference>
<dbReference type="AlphaFoldDB" id="A0A382SEN3"/>
<dbReference type="InterPro" id="IPR020573">
    <property type="entry name" value="UDP_GlcNAc_AcTrfase_non-rep"/>
</dbReference>
<dbReference type="Gene3D" id="3.40.1390.10">
    <property type="entry name" value="MurE/MurF, N-terminal domain"/>
    <property type="match status" value="1"/>
</dbReference>
<dbReference type="EMBL" id="UINC01128520">
    <property type="protein sequence ID" value="SVD08319.1"/>
    <property type="molecule type" value="Genomic_DNA"/>
</dbReference>
<proteinExistence type="predicted"/>
<reference evidence="2" key="1">
    <citation type="submission" date="2018-05" db="EMBL/GenBank/DDBJ databases">
        <authorList>
            <person name="Lanie J.A."/>
            <person name="Ng W.-L."/>
            <person name="Kazmierczak K.M."/>
            <person name="Andrzejewski T.M."/>
            <person name="Davidsen T.M."/>
            <person name="Wayne K.J."/>
            <person name="Tettelin H."/>
            <person name="Glass J.I."/>
            <person name="Rusch D."/>
            <person name="Podicherti R."/>
            <person name="Tsui H.-C.T."/>
            <person name="Winkler M.E."/>
        </authorList>
    </citation>
    <scope>NUCLEOTIDE SEQUENCE</scope>
</reference>
<organism evidence="2">
    <name type="scientific">marine metagenome</name>
    <dbReference type="NCBI Taxonomy" id="408172"/>
    <lineage>
        <taxon>unclassified sequences</taxon>
        <taxon>metagenomes</taxon>
        <taxon>ecological metagenomes</taxon>
    </lineage>
</organism>
<feature type="domain" description="UDP-3-O-[3-hydroxymyristoyl] glucosamine N-acyltransferase non-repeat region" evidence="1">
    <location>
        <begin position="21"/>
        <end position="87"/>
    </location>
</feature>